<feature type="domain" description="T6SS Phospholipase effector Tle1-like catalytic" evidence="1">
    <location>
        <begin position="40"/>
        <end position="349"/>
    </location>
</feature>
<name>A0AAJ0MFE9_9PEZI</name>
<dbReference type="InterPro" id="IPR029058">
    <property type="entry name" value="AB_hydrolase_fold"/>
</dbReference>
<proteinExistence type="predicted"/>
<dbReference type="SUPFAM" id="SSF53474">
    <property type="entry name" value="alpha/beta-Hydrolases"/>
    <property type="match status" value="1"/>
</dbReference>
<sequence>MTFAPLSTHIHIFSPSSHQANHLYPIAPVTVKMSPAQLNKRIILCCDGTWMSSIGEKGADPPSNVTRIARVLRRNCLDGKPQIIFYDSGVGSSSSTVDKILGGAFGMGLDENIREAYNFICTNYIDGDEIILVGFSRGAFTARSVADMIGSIGLLTADGLDQFYAIFNDYENIGDTKRSLSKYLCNLEPYEDQHDDSKAAWIKKRKEDYVTWLKCTDGKPLYTRDHYVGHAQPGQNKEPAKHDIKIKAIAVFDTVGTLGIPPAPILGIRGSADQWKFTNTQISSKVENAFQALALDEPRFAFRPALWEQPDKKRANLKQVWFPGNHGGIGGGWYDQQIADITLAWMCDQLSSVGVEFDYDRLHGTFMKTLEYSVAHPLPMVPPQIPLLTPHYAKQHLPLPSWTTYLWQRKPIPWAIAHLCPPPPTTPRRDPKDCLQPHHRNCDLTLGPNRGVGPRPWGLGQIRYPPSFFQCFVGSWVRTPGMTLRVDPDTNADIPNQELVGTSERIHSCVRVRLAARGLGLDDLAEWKCEALTGNPTNGARWRLERGSGFKRGEGGNVGAAPEVGGGRSDVYPADKLYQVESGDSDWKWVFQKAEGRSRNHREPGVTVIPEEPLTGYWERHLLALTCGKTDVWRWAQDNPPSEFSVDESA</sequence>
<dbReference type="EMBL" id="JAUIQD010000003">
    <property type="protein sequence ID" value="KAK3356622.1"/>
    <property type="molecule type" value="Genomic_DNA"/>
</dbReference>
<dbReference type="PANTHER" id="PTHR33840:SF1">
    <property type="entry name" value="TLE1 PHOSPHOLIPASE DOMAIN-CONTAINING PROTEIN"/>
    <property type="match status" value="1"/>
</dbReference>
<organism evidence="2 3">
    <name type="scientific">Lasiosphaeria hispida</name>
    <dbReference type="NCBI Taxonomy" id="260671"/>
    <lineage>
        <taxon>Eukaryota</taxon>
        <taxon>Fungi</taxon>
        <taxon>Dikarya</taxon>
        <taxon>Ascomycota</taxon>
        <taxon>Pezizomycotina</taxon>
        <taxon>Sordariomycetes</taxon>
        <taxon>Sordariomycetidae</taxon>
        <taxon>Sordariales</taxon>
        <taxon>Lasiosphaeriaceae</taxon>
        <taxon>Lasiosphaeria</taxon>
    </lineage>
</organism>
<dbReference type="PANTHER" id="PTHR33840">
    <property type="match status" value="1"/>
</dbReference>
<keyword evidence="3" id="KW-1185">Reference proteome</keyword>
<evidence type="ECO:0000259" key="1">
    <source>
        <dbReference type="Pfam" id="PF09994"/>
    </source>
</evidence>
<reference evidence="2" key="1">
    <citation type="journal article" date="2023" name="Mol. Phylogenet. Evol.">
        <title>Genome-scale phylogeny and comparative genomics of the fungal order Sordariales.</title>
        <authorList>
            <person name="Hensen N."/>
            <person name="Bonometti L."/>
            <person name="Westerberg I."/>
            <person name="Brannstrom I.O."/>
            <person name="Guillou S."/>
            <person name="Cros-Aarteil S."/>
            <person name="Calhoun S."/>
            <person name="Haridas S."/>
            <person name="Kuo A."/>
            <person name="Mondo S."/>
            <person name="Pangilinan J."/>
            <person name="Riley R."/>
            <person name="LaButti K."/>
            <person name="Andreopoulos B."/>
            <person name="Lipzen A."/>
            <person name="Chen C."/>
            <person name="Yan M."/>
            <person name="Daum C."/>
            <person name="Ng V."/>
            <person name="Clum A."/>
            <person name="Steindorff A."/>
            <person name="Ohm R.A."/>
            <person name="Martin F."/>
            <person name="Silar P."/>
            <person name="Natvig D.O."/>
            <person name="Lalanne C."/>
            <person name="Gautier V."/>
            <person name="Ament-Velasquez S.L."/>
            <person name="Kruys A."/>
            <person name="Hutchinson M.I."/>
            <person name="Powell A.J."/>
            <person name="Barry K."/>
            <person name="Miller A.N."/>
            <person name="Grigoriev I.V."/>
            <person name="Debuchy R."/>
            <person name="Gladieux P."/>
            <person name="Hiltunen Thoren M."/>
            <person name="Johannesson H."/>
        </authorList>
    </citation>
    <scope>NUCLEOTIDE SEQUENCE</scope>
    <source>
        <strain evidence="2">CBS 955.72</strain>
    </source>
</reference>
<dbReference type="InterPro" id="IPR018712">
    <property type="entry name" value="Tle1-like_cat"/>
</dbReference>
<protein>
    <submittedName>
        <fullName evidence="2">Peptidoglycan binding domain-containing protein</fullName>
    </submittedName>
</protein>
<comment type="caution">
    <text evidence="2">The sequence shown here is derived from an EMBL/GenBank/DDBJ whole genome shotgun (WGS) entry which is preliminary data.</text>
</comment>
<gene>
    <name evidence="2" type="ORF">B0T25DRAFT_537082</name>
</gene>
<accession>A0AAJ0MFE9</accession>
<dbReference type="Pfam" id="PF09994">
    <property type="entry name" value="T6SS_Tle1-like_cat"/>
    <property type="match status" value="1"/>
</dbReference>
<evidence type="ECO:0000313" key="2">
    <source>
        <dbReference type="EMBL" id="KAK3356622.1"/>
    </source>
</evidence>
<evidence type="ECO:0000313" key="3">
    <source>
        <dbReference type="Proteomes" id="UP001275084"/>
    </source>
</evidence>
<dbReference type="AlphaFoldDB" id="A0AAJ0MFE9"/>
<dbReference type="Proteomes" id="UP001275084">
    <property type="component" value="Unassembled WGS sequence"/>
</dbReference>
<reference evidence="2" key="2">
    <citation type="submission" date="2023-06" db="EMBL/GenBank/DDBJ databases">
        <authorList>
            <consortium name="Lawrence Berkeley National Laboratory"/>
            <person name="Haridas S."/>
            <person name="Hensen N."/>
            <person name="Bonometti L."/>
            <person name="Westerberg I."/>
            <person name="Brannstrom I.O."/>
            <person name="Guillou S."/>
            <person name="Cros-Aarteil S."/>
            <person name="Calhoun S."/>
            <person name="Kuo A."/>
            <person name="Mondo S."/>
            <person name="Pangilinan J."/>
            <person name="Riley R."/>
            <person name="Labutti K."/>
            <person name="Andreopoulos B."/>
            <person name="Lipzen A."/>
            <person name="Chen C."/>
            <person name="Yanf M."/>
            <person name="Daum C."/>
            <person name="Ng V."/>
            <person name="Clum A."/>
            <person name="Steindorff A."/>
            <person name="Ohm R."/>
            <person name="Martin F."/>
            <person name="Silar P."/>
            <person name="Natvig D."/>
            <person name="Lalanne C."/>
            <person name="Gautier V."/>
            <person name="Ament-Velasquez S.L."/>
            <person name="Kruys A."/>
            <person name="Hutchinson M.I."/>
            <person name="Powell A.J."/>
            <person name="Barry K."/>
            <person name="Miller A.N."/>
            <person name="Grigoriev I.V."/>
            <person name="Debuchy R."/>
            <person name="Gladieux P."/>
            <person name="Thoren M.H."/>
            <person name="Johannesson H."/>
        </authorList>
    </citation>
    <scope>NUCLEOTIDE SEQUENCE</scope>
    <source>
        <strain evidence="2">CBS 955.72</strain>
    </source>
</reference>